<organism evidence="1 2">
    <name type="scientific">Leptospira noguchii serovar Panama str. CZ214</name>
    <dbReference type="NCBI Taxonomy" id="1001595"/>
    <lineage>
        <taxon>Bacteria</taxon>
        <taxon>Pseudomonadati</taxon>
        <taxon>Spirochaetota</taxon>
        <taxon>Spirochaetia</taxon>
        <taxon>Leptospirales</taxon>
        <taxon>Leptospiraceae</taxon>
        <taxon>Leptospira</taxon>
    </lineage>
</organism>
<protein>
    <submittedName>
        <fullName evidence="1">Uncharacterized protein</fullName>
    </submittedName>
</protein>
<reference evidence="1 2" key="1">
    <citation type="submission" date="2013-05" db="EMBL/GenBank/DDBJ databases">
        <authorList>
            <person name="Harkins D.M."/>
            <person name="Durkin A.S."/>
            <person name="Brinkac L.M."/>
            <person name="Haft D.H."/>
            <person name="Selengut J.D."/>
            <person name="Sanka R."/>
            <person name="DePew J."/>
            <person name="Purushe J."/>
            <person name="Hartskeerl R.A."/>
            <person name="Ahmed A."/>
            <person name="van der Linden H."/>
            <person name="Goris M.G.A."/>
            <person name="Vinetz J.M."/>
            <person name="Sutton G.G."/>
            <person name="Nierman W.C."/>
            <person name="Fouts D.E."/>
        </authorList>
    </citation>
    <scope>NUCLEOTIDE SEQUENCE [LARGE SCALE GENOMIC DNA]</scope>
    <source>
        <strain evidence="1 2">CZ214</strain>
    </source>
</reference>
<name>T0FQA3_9LEPT</name>
<proteinExistence type="predicted"/>
<dbReference type="EMBL" id="AKWY02000018">
    <property type="protein sequence ID" value="EQA72384.1"/>
    <property type="molecule type" value="Genomic_DNA"/>
</dbReference>
<evidence type="ECO:0000313" key="2">
    <source>
        <dbReference type="Proteomes" id="UP000015442"/>
    </source>
</evidence>
<evidence type="ECO:0000313" key="1">
    <source>
        <dbReference type="EMBL" id="EQA72384.1"/>
    </source>
</evidence>
<sequence>MVVPTFKKLIRKVQISTFFRKMNYVFYTELIFYKTKLNTLLYDSE</sequence>
<comment type="caution">
    <text evidence="1">The sequence shown here is derived from an EMBL/GenBank/DDBJ whole genome shotgun (WGS) entry which is preliminary data.</text>
</comment>
<gene>
    <name evidence="1" type="ORF">LEP1GSC059_3780</name>
</gene>
<dbReference type="AlphaFoldDB" id="T0FQA3"/>
<accession>T0FQA3</accession>
<dbReference type="Proteomes" id="UP000015442">
    <property type="component" value="Unassembled WGS sequence"/>
</dbReference>